<dbReference type="InterPro" id="IPR018062">
    <property type="entry name" value="HTH_AraC-typ_CS"/>
</dbReference>
<keyword evidence="5 12" id="KW-0418">Kinase</keyword>
<dbReference type="CDD" id="cd16922">
    <property type="entry name" value="HATPase_EvgS-ArcB-TorS-like"/>
    <property type="match status" value="1"/>
</dbReference>
<comment type="catalytic activity">
    <reaction evidence="1">
        <text>ATP + protein L-histidine = ADP + protein N-phospho-L-histidine.</text>
        <dbReference type="EC" id="2.7.13.3"/>
    </reaction>
</comment>
<dbReference type="SMART" id="SM00387">
    <property type="entry name" value="HATPase_c"/>
    <property type="match status" value="1"/>
</dbReference>
<dbReference type="FunFam" id="3.30.565.10:FF:000006">
    <property type="entry name" value="Sensor histidine kinase WalK"/>
    <property type="match status" value="1"/>
</dbReference>
<keyword evidence="6" id="KW-0805">Transcription regulation</keyword>
<keyword evidence="7" id="KW-0238">DNA-binding</keyword>
<evidence type="ECO:0000256" key="1">
    <source>
        <dbReference type="ARBA" id="ARBA00000085"/>
    </source>
</evidence>
<dbReference type="PROSITE" id="PS50109">
    <property type="entry name" value="HIS_KIN"/>
    <property type="match status" value="1"/>
</dbReference>
<gene>
    <name evidence="12" type="ORF">EZS27_014888</name>
</gene>
<dbReference type="InterPro" id="IPR036890">
    <property type="entry name" value="HATPase_C_sf"/>
</dbReference>
<dbReference type="Pfam" id="PF00072">
    <property type="entry name" value="Response_reg"/>
    <property type="match status" value="1"/>
</dbReference>
<dbReference type="InterPro" id="IPR001789">
    <property type="entry name" value="Sig_transdc_resp-reg_receiver"/>
</dbReference>
<evidence type="ECO:0000256" key="8">
    <source>
        <dbReference type="ARBA" id="ARBA00023163"/>
    </source>
</evidence>
<evidence type="ECO:0000256" key="5">
    <source>
        <dbReference type="ARBA" id="ARBA00022777"/>
    </source>
</evidence>
<dbReference type="InterPro" id="IPR005467">
    <property type="entry name" value="His_kinase_dom"/>
</dbReference>
<proteinExistence type="predicted"/>
<evidence type="ECO:0000259" key="10">
    <source>
        <dbReference type="PROSITE" id="PS50109"/>
    </source>
</evidence>
<evidence type="ECO:0000256" key="3">
    <source>
        <dbReference type="ARBA" id="ARBA00022553"/>
    </source>
</evidence>
<feature type="domain" description="HTH araC/xylS-type" evidence="9">
    <location>
        <begin position="279"/>
        <end position="378"/>
    </location>
</feature>
<dbReference type="InterPro" id="IPR011006">
    <property type="entry name" value="CheY-like_superfamily"/>
</dbReference>
<evidence type="ECO:0000256" key="4">
    <source>
        <dbReference type="ARBA" id="ARBA00022679"/>
    </source>
</evidence>
<protein>
    <recommendedName>
        <fullName evidence="2">histidine kinase</fullName>
        <ecNumber evidence="2">2.7.13.3</ecNumber>
    </recommendedName>
</protein>
<keyword evidence="8" id="KW-0804">Transcription</keyword>
<dbReference type="SUPFAM" id="SSF52172">
    <property type="entry name" value="CheY-like"/>
    <property type="match status" value="1"/>
</dbReference>
<dbReference type="GO" id="GO:0000155">
    <property type="term" value="F:phosphorelay sensor kinase activity"/>
    <property type="evidence" value="ECO:0007669"/>
    <property type="project" value="TreeGrafter"/>
</dbReference>
<evidence type="ECO:0000256" key="6">
    <source>
        <dbReference type="ARBA" id="ARBA00023015"/>
    </source>
</evidence>
<evidence type="ECO:0000256" key="7">
    <source>
        <dbReference type="ARBA" id="ARBA00023125"/>
    </source>
</evidence>
<dbReference type="PANTHER" id="PTHR43547">
    <property type="entry name" value="TWO-COMPONENT HISTIDINE KINASE"/>
    <property type="match status" value="1"/>
</dbReference>
<dbReference type="InterPro" id="IPR003594">
    <property type="entry name" value="HATPase_dom"/>
</dbReference>
<feature type="domain" description="Histidine kinase" evidence="10">
    <location>
        <begin position="1"/>
        <end position="116"/>
    </location>
</feature>
<comment type="caution">
    <text evidence="12">The sequence shown here is derived from an EMBL/GenBank/DDBJ whole genome shotgun (WGS) entry which is preliminary data.</text>
</comment>
<dbReference type="GO" id="GO:0043565">
    <property type="term" value="F:sequence-specific DNA binding"/>
    <property type="evidence" value="ECO:0007669"/>
    <property type="project" value="InterPro"/>
</dbReference>
<dbReference type="PROSITE" id="PS01124">
    <property type="entry name" value="HTH_ARAC_FAMILY_2"/>
    <property type="match status" value="1"/>
</dbReference>
<dbReference type="Gene3D" id="1.10.10.60">
    <property type="entry name" value="Homeodomain-like"/>
    <property type="match status" value="1"/>
</dbReference>
<dbReference type="InterPro" id="IPR004358">
    <property type="entry name" value="Sig_transdc_His_kin-like_C"/>
</dbReference>
<name>A0A5J4RTQ1_9ZZZZ</name>
<evidence type="ECO:0000259" key="9">
    <source>
        <dbReference type="PROSITE" id="PS01124"/>
    </source>
</evidence>
<dbReference type="AlphaFoldDB" id="A0A5J4RTQ1"/>
<dbReference type="Pfam" id="PF12833">
    <property type="entry name" value="HTH_18"/>
    <property type="match status" value="1"/>
</dbReference>
<dbReference type="PROSITE" id="PS50110">
    <property type="entry name" value="RESPONSE_REGULATORY"/>
    <property type="match status" value="1"/>
</dbReference>
<dbReference type="InterPro" id="IPR018060">
    <property type="entry name" value="HTH_AraC"/>
</dbReference>
<organism evidence="12">
    <name type="scientific">termite gut metagenome</name>
    <dbReference type="NCBI Taxonomy" id="433724"/>
    <lineage>
        <taxon>unclassified sequences</taxon>
        <taxon>metagenomes</taxon>
        <taxon>organismal metagenomes</taxon>
    </lineage>
</organism>
<evidence type="ECO:0000259" key="11">
    <source>
        <dbReference type="PROSITE" id="PS50110"/>
    </source>
</evidence>
<evidence type="ECO:0000256" key="2">
    <source>
        <dbReference type="ARBA" id="ARBA00012438"/>
    </source>
</evidence>
<sequence length="383" mass="43655">MVVYRFDDDKMEKIVNNLLSNALKFTDRKGAVTVNLNIEEEAYEVSVQDSGIGIAASDLPQVFNRFFQSPRSGEVTGTGIGLSITKSFVELMGGDIDVKSEKGKGTTFTFRLPLCKDFHTEEAESVRSTGKYLLVVDDNEDIRMFIKTHFKSSFNVLEAANGKEGCEIALKHVPDIIVADMLMPVMNGYEMCKKLKKDERTSHIPIIMLTAVTSKEKELDSLLTGIDDYITKPFDVDILNVKIDNLLQIRNTLREKIKHDWLMQPEDVVLDSPNDKFLKKAVTVVEKFMDDPELDIGKFSEEMGVSRMQLYRKFEALTNMTVKEFIRSVRLKRAAQMLKQEKLTVSEVAWAVGFKDMSYFRKCFKEEFGMTPTEYTDGMKTEK</sequence>
<dbReference type="GO" id="GO:0003700">
    <property type="term" value="F:DNA-binding transcription factor activity"/>
    <property type="evidence" value="ECO:0007669"/>
    <property type="project" value="InterPro"/>
</dbReference>
<accession>A0A5J4RTQ1</accession>
<keyword evidence="4 12" id="KW-0808">Transferase</keyword>
<dbReference type="PROSITE" id="PS00041">
    <property type="entry name" value="HTH_ARAC_FAMILY_1"/>
    <property type="match status" value="1"/>
</dbReference>
<dbReference type="SUPFAM" id="SSF55874">
    <property type="entry name" value="ATPase domain of HSP90 chaperone/DNA topoisomerase II/histidine kinase"/>
    <property type="match status" value="1"/>
</dbReference>
<keyword evidence="3" id="KW-0597">Phosphoprotein</keyword>
<feature type="domain" description="Response regulatory" evidence="11">
    <location>
        <begin position="132"/>
        <end position="247"/>
    </location>
</feature>
<dbReference type="PANTHER" id="PTHR43547:SF2">
    <property type="entry name" value="HYBRID SIGNAL TRANSDUCTION HISTIDINE KINASE C"/>
    <property type="match status" value="1"/>
</dbReference>
<dbReference type="SUPFAM" id="SSF46689">
    <property type="entry name" value="Homeodomain-like"/>
    <property type="match status" value="1"/>
</dbReference>
<dbReference type="EC" id="2.7.13.3" evidence="2"/>
<dbReference type="EMBL" id="SNRY01000740">
    <property type="protein sequence ID" value="KAA6336998.1"/>
    <property type="molecule type" value="Genomic_DNA"/>
</dbReference>
<dbReference type="SMART" id="SM00448">
    <property type="entry name" value="REC"/>
    <property type="match status" value="1"/>
</dbReference>
<evidence type="ECO:0000313" key="12">
    <source>
        <dbReference type="EMBL" id="KAA6336998.1"/>
    </source>
</evidence>
<dbReference type="Gene3D" id="3.30.565.10">
    <property type="entry name" value="Histidine kinase-like ATPase, C-terminal domain"/>
    <property type="match status" value="1"/>
</dbReference>
<dbReference type="InterPro" id="IPR009057">
    <property type="entry name" value="Homeodomain-like_sf"/>
</dbReference>
<dbReference type="Gene3D" id="3.40.50.2300">
    <property type="match status" value="1"/>
</dbReference>
<dbReference type="PRINTS" id="PR00344">
    <property type="entry name" value="BCTRLSENSOR"/>
</dbReference>
<reference evidence="12" key="1">
    <citation type="submission" date="2019-03" db="EMBL/GenBank/DDBJ databases">
        <title>Single cell metagenomics reveals metabolic interactions within the superorganism composed of flagellate Streblomastix strix and complex community of Bacteroidetes bacteria on its surface.</title>
        <authorList>
            <person name="Treitli S.C."/>
            <person name="Kolisko M."/>
            <person name="Husnik F."/>
            <person name="Keeling P."/>
            <person name="Hampl V."/>
        </authorList>
    </citation>
    <scope>NUCLEOTIDE SEQUENCE</scope>
    <source>
        <strain evidence="12">STM</strain>
    </source>
</reference>
<dbReference type="SMART" id="SM00342">
    <property type="entry name" value="HTH_ARAC"/>
    <property type="match status" value="1"/>
</dbReference>
<dbReference type="Pfam" id="PF02518">
    <property type="entry name" value="HATPase_c"/>
    <property type="match status" value="1"/>
</dbReference>